<comment type="caution">
    <text evidence="2">The sequence shown here is derived from an EMBL/GenBank/DDBJ whole genome shotgun (WGS) entry which is preliminary data.</text>
</comment>
<gene>
    <name evidence="2" type="ORF">LZ11_00623</name>
</gene>
<dbReference type="Pfam" id="PF10710">
    <property type="entry name" value="DUF2512"/>
    <property type="match status" value="1"/>
</dbReference>
<dbReference type="InterPro" id="IPR019649">
    <property type="entry name" value="DUF2512"/>
</dbReference>
<keyword evidence="3" id="KW-1185">Reference proteome</keyword>
<keyword evidence="1" id="KW-0472">Membrane</keyword>
<keyword evidence="1" id="KW-0812">Transmembrane</keyword>
<keyword evidence="1" id="KW-1133">Transmembrane helix</keyword>
<dbReference type="Proteomes" id="UP000322294">
    <property type="component" value="Unassembled WGS sequence"/>
</dbReference>
<sequence>MNNKFVFALLFKLAMNLVLAWAAFGIIGRNPFTYIIALGIATTVINLVLGDLFVLPRYGNTVASVGDGLLGVLTALVVDQLVPEFATTPMTLLIYGFTILVGEFLFHNYLLNSKLITR</sequence>
<protein>
    <submittedName>
        <fullName evidence="2">Uncharacterized protein DUF2512</fullName>
    </submittedName>
</protein>
<evidence type="ECO:0000313" key="3">
    <source>
        <dbReference type="Proteomes" id="UP000322294"/>
    </source>
</evidence>
<proteinExistence type="predicted"/>
<feature type="transmembrane region" description="Helical" evidence="1">
    <location>
        <begin position="61"/>
        <end position="78"/>
    </location>
</feature>
<dbReference type="RefSeq" id="WP_170240265.1">
    <property type="nucleotide sequence ID" value="NZ_VNHO01000005.1"/>
</dbReference>
<dbReference type="AlphaFoldDB" id="A0A5S5AXS8"/>
<accession>A0A5S5AXS8</accession>
<evidence type="ECO:0000256" key="1">
    <source>
        <dbReference type="SAM" id="Phobius"/>
    </source>
</evidence>
<feature type="transmembrane region" description="Helical" evidence="1">
    <location>
        <begin position="90"/>
        <end position="111"/>
    </location>
</feature>
<organism evidence="2 3">
    <name type="scientific">Thermosediminibacter litoriperuensis</name>
    <dbReference type="NCBI Taxonomy" id="291989"/>
    <lineage>
        <taxon>Bacteria</taxon>
        <taxon>Bacillati</taxon>
        <taxon>Bacillota</taxon>
        <taxon>Clostridia</taxon>
        <taxon>Thermosediminibacterales</taxon>
        <taxon>Thermosediminibacteraceae</taxon>
        <taxon>Thermosediminibacter</taxon>
    </lineage>
</organism>
<name>A0A5S5AXS8_9FIRM</name>
<evidence type="ECO:0000313" key="2">
    <source>
        <dbReference type="EMBL" id="TYP57630.1"/>
    </source>
</evidence>
<dbReference type="EMBL" id="VNHO01000005">
    <property type="protein sequence ID" value="TYP57630.1"/>
    <property type="molecule type" value="Genomic_DNA"/>
</dbReference>
<feature type="transmembrane region" description="Helical" evidence="1">
    <location>
        <begin position="32"/>
        <end position="54"/>
    </location>
</feature>
<reference evidence="2 3" key="1">
    <citation type="submission" date="2019-07" db="EMBL/GenBank/DDBJ databases">
        <title>Genomic Encyclopedia of Type Strains, Phase I: the one thousand microbial genomes (KMG-I) project.</title>
        <authorList>
            <person name="Kyrpides N."/>
        </authorList>
    </citation>
    <scope>NUCLEOTIDE SEQUENCE [LARGE SCALE GENOMIC DNA]</scope>
    <source>
        <strain evidence="2 3">DSM 16647</strain>
    </source>
</reference>